<evidence type="ECO:0000313" key="2">
    <source>
        <dbReference type="Proteomes" id="UP000555728"/>
    </source>
</evidence>
<gene>
    <name evidence="1" type="ORF">GGD88_001257</name>
</gene>
<reference evidence="1 2" key="1">
    <citation type="submission" date="2020-08" db="EMBL/GenBank/DDBJ databases">
        <title>Genome sequencing of Purple Non-Sulfur Bacteria from various extreme environments.</title>
        <authorList>
            <person name="Mayer M."/>
        </authorList>
    </citation>
    <scope>NUCLEOTIDE SEQUENCE [LARGE SCALE GENOMIC DNA]</scope>
    <source>
        <strain evidence="1 2">JA135</strain>
    </source>
</reference>
<keyword evidence="2" id="KW-1185">Reference proteome</keyword>
<comment type="caution">
    <text evidence="1">The sequence shown here is derived from an EMBL/GenBank/DDBJ whole genome shotgun (WGS) entry which is preliminary data.</text>
</comment>
<proteinExistence type="predicted"/>
<accession>A0A7W6WKA0</accession>
<sequence>MTDADAFAAYRAALLATLRAEDRLPGPHFRDLAEVIAEHGPPEPRPGWLRRAVAAFCEAGWVQLEDHALAPPPVLDDATPLAYALTLLGIAVADGERPPEPSGSVADG</sequence>
<name>A0A7W6WKA0_9PROT</name>
<dbReference type="AlphaFoldDB" id="A0A7W6WKA0"/>
<dbReference type="EMBL" id="JACIGI010000007">
    <property type="protein sequence ID" value="MBB4285539.1"/>
    <property type="molecule type" value="Genomic_DNA"/>
</dbReference>
<organism evidence="1 2">
    <name type="scientific">Roseospira goensis</name>
    <dbReference type="NCBI Taxonomy" id="391922"/>
    <lineage>
        <taxon>Bacteria</taxon>
        <taxon>Pseudomonadati</taxon>
        <taxon>Pseudomonadota</taxon>
        <taxon>Alphaproteobacteria</taxon>
        <taxon>Rhodospirillales</taxon>
        <taxon>Rhodospirillaceae</taxon>
        <taxon>Roseospira</taxon>
    </lineage>
</organism>
<dbReference type="Proteomes" id="UP000555728">
    <property type="component" value="Unassembled WGS sequence"/>
</dbReference>
<evidence type="ECO:0000313" key="1">
    <source>
        <dbReference type="EMBL" id="MBB4285539.1"/>
    </source>
</evidence>
<protein>
    <submittedName>
        <fullName evidence="1">Uncharacterized protein</fullName>
    </submittedName>
</protein>